<dbReference type="EMBL" id="FQ311872">
    <property type="protein sequence ID" value="CBS90444.1"/>
    <property type="molecule type" value="Genomic_DNA"/>
</dbReference>
<keyword evidence="3" id="KW-1185">Reference proteome</keyword>
<organism evidence="2 3">
    <name type="scientific">Azospirillum lipoferum (strain 4B)</name>
    <dbReference type="NCBI Taxonomy" id="862719"/>
    <lineage>
        <taxon>Bacteria</taxon>
        <taxon>Pseudomonadati</taxon>
        <taxon>Pseudomonadota</taxon>
        <taxon>Alphaproteobacteria</taxon>
        <taxon>Rhodospirillales</taxon>
        <taxon>Azospirillaceae</taxon>
        <taxon>Azospirillum</taxon>
    </lineage>
</organism>
<dbReference type="Proteomes" id="UP000005667">
    <property type="component" value="Plasmid AZO_p4"/>
</dbReference>
<keyword evidence="2" id="KW-0614">Plasmid</keyword>
<evidence type="ECO:0000313" key="2">
    <source>
        <dbReference type="EMBL" id="CBS90444.1"/>
    </source>
</evidence>
<dbReference type="HOGENOM" id="CLU_2803217_0_0_5"/>
<dbReference type="AlphaFoldDB" id="G7ZFQ4"/>
<dbReference type="KEGG" id="ali:AZOLI_p40034"/>
<keyword evidence="1" id="KW-1133">Transmembrane helix</keyword>
<protein>
    <submittedName>
        <fullName evidence="2">Uncharacterized protein</fullName>
    </submittedName>
</protein>
<keyword evidence="1" id="KW-0472">Membrane</keyword>
<name>G7ZFQ4_AZOL4</name>
<evidence type="ECO:0000313" key="3">
    <source>
        <dbReference type="Proteomes" id="UP000005667"/>
    </source>
</evidence>
<proteinExistence type="predicted"/>
<gene>
    <name evidence="2" type="ordered locus">AZOLI_p40034</name>
</gene>
<geneLocation type="plasmid" evidence="2 3">
    <name>AZO_p4</name>
</geneLocation>
<reference evidence="3" key="1">
    <citation type="journal article" date="2011" name="PLoS Genet.">
        <title>Azospirillum genomes reveal transition of bacteria from aquatic to terrestrial environments.</title>
        <authorList>
            <person name="Wisniewski-Dye F."/>
            <person name="Borziak K."/>
            <person name="Khalsa-Moyers G."/>
            <person name="Alexandre G."/>
            <person name="Sukharnikov L.O."/>
            <person name="Wuichet K."/>
            <person name="Hurst G.B."/>
            <person name="McDonald W.H."/>
            <person name="Robertson J.S."/>
            <person name="Barbe V."/>
            <person name="Calteau A."/>
            <person name="Rouy Z."/>
            <person name="Mangenot S."/>
            <person name="Prigent-Combaret C."/>
            <person name="Normand P."/>
            <person name="Boyer M."/>
            <person name="Siguier P."/>
            <person name="Dessaux Y."/>
            <person name="Elmerich C."/>
            <person name="Condemine G."/>
            <person name="Krishnen G."/>
            <person name="Kennedy I."/>
            <person name="Paterson A.H."/>
            <person name="Gonzalez V."/>
            <person name="Mavingui P."/>
            <person name="Zhulin I.B."/>
        </authorList>
    </citation>
    <scope>NUCLEOTIDE SEQUENCE [LARGE SCALE GENOMIC DNA]</scope>
    <source>
        <strain evidence="3">4B</strain>
    </source>
</reference>
<feature type="transmembrane region" description="Helical" evidence="1">
    <location>
        <begin position="30"/>
        <end position="51"/>
    </location>
</feature>
<evidence type="ECO:0000256" key="1">
    <source>
        <dbReference type="SAM" id="Phobius"/>
    </source>
</evidence>
<accession>G7ZFQ4</accession>
<sequence length="67" mass="7457">MVNTGVVLFTVTVTALWAEAALVKPTKAPAQRIPSSFTFMILMIPLVKMAVQSGEFRRSASWSRRFL</sequence>
<keyword evidence="1" id="KW-0812">Transmembrane</keyword>